<feature type="signal peptide" evidence="1">
    <location>
        <begin position="1"/>
        <end position="22"/>
    </location>
</feature>
<name>A0A370HI63_9HYPH</name>
<dbReference type="OrthoDB" id="7960860at2"/>
<dbReference type="AlphaFoldDB" id="A0A370HI63"/>
<proteinExistence type="predicted"/>
<evidence type="ECO:0000313" key="2">
    <source>
        <dbReference type="EMBL" id="RDI57887.1"/>
    </source>
</evidence>
<feature type="chain" id="PRO_5016985538" evidence="1">
    <location>
        <begin position="23"/>
        <end position="114"/>
    </location>
</feature>
<keyword evidence="1" id="KW-0732">Signal</keyword>
<dbReference type="Proteomes" id="UP000254925">
    <property type="component" value="Unassembled WGS sequence"/>
</dbReference>
<accession>A0A370HI63</accession>
<protein>
    <submittedName>
        <fullName evidence="2">Uncharacterized protein</fullName>
    </submittedName>
</protein>
<sequence length="114" mass="12276">MRACWLGVILIGTGVAGPSAMAQQLPRFNVEATCKAAQPLSAEDTNPYDSCMRDETSAERQLQGSWSSAAPALRERCAQESQIGGTPSYVDMLTCLQIAQGTTPTVQRRKRTGQ</sequence>
<keyword evidence="3" id="KW-1185">Reference proteome</keyword>
<dbReference type="RefSeq" id="WP_114771116.1">
    <property type="nucleotide sequence ID" value="NZ_QQBB01000006.1"/>
</dbReference>
<organism evidence="2 3">
    <name type="scientific">Microvirga subterranea</name>
    <dbReference type="NCBI Taxonomy" id="186651"/>
    <lineage>
        <taxon>Bacteria</taxon>
        <taxon>Pseudomonadati</taxon>
        <taxon>Pseudomonadota</taxon>
        <taxon>Alphaproteobacteria</taxon>
        <taxon>Hyphomicrobiales</taxon>
        <taxon>Methylobacteriaceae</taxon>
        <taxon>Microvirga</taxon>
    </lineage>
</organism>
<comment type="caution">
    <text evidence="2">The sequence shown here is derived from an EMBL/GenBank/DDBJ whole genome shotgun (WGS) entry which is preliminary data.</text>
</comment>
<gene>
    <name evidence="2" type="ORF">DES45_106201</name>
</gene>
<dbReference type="EMBL" id="QQBB01000006">
    <property type="protein sequence ID" value="RDI57887.1"/>
    <property type="molecule type" value="Genomic_DNA"/>
</dbReference>
<evidence type="ECO:0000313" key="3">
    <source>
        <dbReference type="Proteomes" id="UP000254925"/>
    </source>
</evidence>
<reference evidence="2 3" key="1">
    <citation type="submission" date="2018-07" db="EMBL/GenBank/DDBJ databases">
        <title>Genomic Encyclopedia of Type Strains, Phase IV (KMG-IV): sequencing the most valuable type-strain genomes for metagenomic binning, comparative biology and taxonomic classification.</title>
        <authorList>
            <person name="Goeker M."/>
        </authorList>
    </citation>
    <scope>NUCLEOTIDE SEQUENCE [LARGE SCALE GENOMIC DNA]</scope>
    <source>
        <strain evidence="2 3">DSM 14364</strain>
    </source>
</reference>
<evidence type="ECO:0000256" key="1">
    <source>
        <dbReference type="SAM" id="SignalP"/>
    </source>
</evidence>